<protein>
    <submittedName>
        <fullName evidence="1">Uncharacterized protein</fullName>
    </submittedName>
</protein>
<dbReference type="EMBL" id="LR797178">
    <property type="protein sequence ID" value="CAB4191844.1"/>
    <property type="molecule type" value="Genomic_DNA"/>
</dbReference>
<sequence>MTRNVRQQQVEQATRFLGQCDMGKLVSIASAAVGRLIEVDEVRLNDGVDGDGEYLYWVSCGDDISGDDSHRQCEPSHLSPALRKAIYDPYSYLVRLRSGQVFQFSEVEYSPACPEWITLKGGGSHIDTPLDGRPGIAVEVCGRGVDIRVSDVECVIDCES</sequence>
<proteinExistence type="predicted"/>
<reference evidence="1" key="1">
    <citation type="submission" date="2020-05" db="EMBL/GenBank/DDBJ databases">
        <authorList>
            <person name="Chiriac C."/>
            <person name="Salcher M."/>
            <person name="Ghai R."/>
            <person name="Kavagutti S V."/>
        </authorList>
    </citation>
    <scope>NUCLEOTIDE SEQUENCE</scope>
</reference>
<gene>
    <name evidence="1" type="ORF">UFOVP1229_168</name>
</gene>
<name>A0A6J5RJC3_9CAUD</name>
<evidence type="ECO:0000313" key="1">
    <source>
        <dbReference type="EMBL" id="CAB4191844.1"/>
    </source>
</evidence>
<accession>A0A6J5RJC3</accession>
<organism evidence="1">
    <name type="scientific">uncultured Caudovirales phage</name>
    <dbReference type="NCBI Taxonomy" id="2100421"/>
    <lineage>
        <taxon>Viruses</taxon>
        <taxon>Duplodnaviria</taxon>
        <taxon>Heunggongvirae</taxon>
        <taxon>Uroviricota</taxon>
        <taxon>Caudoviricetes</taxon>
        <taxon>Peduoviridae</taxon>
        <taxon>Maltschvirus</taxon>
        <taxon>Maltschvirus maltsch</taxon>
    </lineage>
</organism>